<comment type="caution">
    <text evidence="4">The sequence shown here is derived from an EMBL/GenBank/DDBJ whole genome shotgun (WGS) entry which is preliminary data.</text>
</comment>
<dbReference type="Pfam" id="PF13602">
    <property type="entry name" value="ADH_zinc_N_2"/>
    <property type="match status" value="1"/>
</dbReference>
<dbReference type="InterPro" id="IPR014182">
    <property type="entry name" value="ADH_Zn_typ-1"/>
</dbReference>
<dbReference type="Proteomes" id="UP001273505">
    <property type="component" value="Unassembled WGS sequence"/>
</dbReference>
<evidence type="ECO:0000313" key="5">
    <source>
        <dbReference type="Proteomes" id="UP001273505"/>
    </source>
</evidence>
<sequence>MKAIGYGAADGQTSDKALRIIDVPTPVADGRDILVRVKATALNPVDGKIHNRVTPAPGERQVLGWDAAGVVEAVGADVSGFSVGDEVWYAGAVDRAGCQSQWQLVDHRVVSHKPRSLDFLQAAAMPLTSITAWELLFDRFGADKSSAGNLLVIGAAGGVGSMLIQLAKQLTGLTVIATASRTESREWVRELGADFVVDHRTSLTDELKKLGFGEVDLVASLTHTEQHLASIVECIAPQGKLGVIDDPAELNIVPFKRKSVSVHWEFMFTRTLFASADIQQQQRILQQVAALVDAGRVRSTMAQYLGAMTPERVTQALADIKTGRSIGKFVLGGLED</sequence>
<dbReference type="Pfam" id="PF08240">
    <property type="entry name" value="ADH_N"/>
    <property type="match status" value="1"/>
</dbReference>
<dbReference type="InterPro" id="IPR036291">
    <property type="entry name" value="NAD(P)-bd_dom_sf"/>
</dbReference>
<dbReference type="RefSeq" id="WP_302723744.1">
    <property type="nucleotide sequence ID" value="NZ_JAULRU010000692.1"/>
</dbReference>
<evidence type="ECO:0000256" key="2">
    <source>
        <dbReference type="RuleBase" id="RU364000"/>
    </source>
</evidence>
<gene>
    <name evidence="4" type="ORF">SCD92_12395</name>
</gene>
<dbReference type="Gene3D" id="3.40.50.720">
    <property type="entry name" value="NAD(P)-binding Rossmann-like Domain"/>
    <property type="match status" value="1"/>
</dbReference>
<keyword evidence="2" id="KW-0479">Metal-binding</keyword>
<dbReference type="SMART" id="SM00829">
    <property type="entry name" value="PKS_ER"/>
    <property type="match status" value="1"/>
</dbReference>
<keyword evidence="1" id="KW-0521">NADP</keyword>
<evidence type="ECO:0000256" key="1">
    <source>
        <dbReference type="ARBA" id="ARBA00022857"/>
    </source>
</evidence>
<dbReference type="SUPFAM" id="SSF50129">
    <property type="entry name" value="GroES-like"/>
    <property type="match status" value="1"/>
</dbReference>
<name>A0ABU4S4D6_9GAMM</name>
<keyword evidence="2" id="KW-0862">Zinc</keyword>
<keyword evidence="2" id="KW-0560">Oxidoreductase</keyword>
<dbReference type="CDD" id="cd08252">
    <property type="entry name" value="AL_MDR"/>
    <property type="match status" value="1"/>
</dbReference>
<evidence type="ECO:0000313" key="4">
    <source>
        <dbReference type="EMBL" id="MDX6850164.1"/>
    </source>
</evidence>
<keyword evidence="5" id="KW-1185">Reference proteome</keyword>
<accession>A0ABU4S4D6</accession>
<proteinExistence type="inferred from homology"/>
<comment type="similarity">
    <text evidence="2">Belongs to the zinc-containing alcohol dehydrogenase family. Quinone oxidoreductase subfamily.</text>
</comment>
<dbReference type="InterPro" id="IPR013154">
    <property type="entry name" value="ADH-like_N"/>
</dbReference>
<organism evidence="4 5">
    <name type="scientific">Gilvimarinus gilvus</name>
    <dbReference type="NCBI Taxonomy" id="3058038"/>
    <lineage>
        <taxon>Bacteria</taxon>
        <taxon>Pseudomonadati</taxon>
        <taxon>Pseudomonadota</taxon>
        <taxon>Gammaproteobacteria</taxon>
        <taxon>Cellvibrionales</taxon>
        <taxon>Cellvibrionaceae</taxon>
        <taxon>Gilvimarinus</taxon>
    </lineage>
</organism>
<dbReference type="InterPro" id="IPR051603">
    <property type="entry name" value="Zinc-ADH_QOR/CCCR"/>
</dbReference>
<dbReference type="NCBIfam" id="TIGR02817">
    <property type="entry name" value="adh_fam_1"/>
    <property type="match status" value="1"/>
</dbReference>
<evidence type="ECO:0000259" key="3">
    <source>
        <dbReference type="SMART" id="SM00829"/>
    </source>
</evidence>
<dbReference type="EMBL" id="JAXAFO010000020">
    <property type="protein sequence ID" value="MDX6850164.1"/>
    <property type="molecule type" value="Genomic_DNA"/>
</dbReference>
<protein>
    <recommendedName>
        <fullName evidence="2">Zinc-type alcohol dehydrogenase-like protein</fullName>
    </recommendedName>
</protein>
<dbReference type="SUPFAM" id="SSF51735">
    <property type="entry name" value="NAD(P)-binding Rossmann-fold domains"/>
    <property type="match status" value="1"/>
</dbReference>
<reference evidence="4 5" key="1">
    <citation type="submission" date="2023-11" db="EMBL/GenBank/DDBJ databases">
        <title>Gilvimarinus fulvus sp. nov., isolated from the surface of Kelp.</title>
        <authorList>
            <person name="Sun Y.Y."/>
            <person name="Gong Y."/>
            <person name="Du Z.J."/>
        </authorList>
    </citation>
    <scope>NUCLEOTIDE SEQUENCE [LARGE SCALE GENOMIC DNA]</scope>
    <source>
        <strain evidence="4 5">SDUM040013</strain>
    </source>
</reference>
<dbReference type="PANTHER" id="PTHR44154:SF1">
    <property type="entry name" value="QUINONE OXIDOREDUCTASE"/>
    <property type="match status" value="1"/>
</dbReference>
<dbReference type="Gene3D" id="3.90.180.10">
    <property type="entry name" value="Medium-chain alcohol dehydrogenases, catalytic domain"/>
    <property type="match status" value="1"/>
</dbReference>
<dbReference type="InterPro" id="IPR020843">
    <property type="entry name" value="ER"/>
</dbReference>
<dbReference type="PANTHER" id="PTHR44154">
    <property type="entry name" value="QUINONE OXIDOREDUCTASE"/>
    <property type="match status" value="1"/>
</dbReference>
<feature type="domain" description="Enoyl reductase (ER)" evidence="3">
    <location>
        <begin position="13"/>
        <end position="331"/>
    </location>
</feature>
<dbReference type="InterPro" id="IPR011032">
    <property type="entry name" value="GroES-like_sf"/>
</dbReference>